<dbReference type="EMBL" id="CP095072">
    <property type="protein sequence ID" value="UOQ50401.1"/>
    <property type="molecule type" value="Genomic_DNA"/>
</dbReference>
<comment type="pathway">
    <text evidence="2">Cell wall biogenesis; peptidoglycan biosynthesis.</text>
</comment>
<dbReference type="RefSeq" id="WP_244724044.1">
    <property type="nucleotide sequence ID" value="NZ_CP095072.1"/>
</dbReference>
<evidence type="ECO:0000256" key="18">
    <source>
        <dbReference type="ARBA" id="ARBA00041418"/>
    </source>
</evidence>
<keyword evidence="11 22" id="KW-0472">Membrane</keyword>
<evidence type="ECO:0000256" key="11">
    <source>
        <dbReference type="ARBA" id="ARBA00023136"/>
    </source>
</evidence>
<evidence type="ECO:0000256" key="20">
    <source>
        <dbReference type="ARBA" id="ARBA00049902"/>
    </source>
</evidence>
<feature type="transmembrane region" description="Helical" evidence="22">
    <location>
        <begin position="263"/>
        <end position="289"/>
    </location>
</feature>
<evidence type="ECO:0000256" key="5">
    <source>
        <dbReference type="ARBA" id="ARBA00022676"/>
    </source>
</evidence>
<keyword evidence="12" id="KW-0131">Cell cycle</keyword>
<feature type="transmembrane region" description="Helical" evidence="22">
    <location>
        <begin position="301"/>
        <end position="320"/>
    </location>
</feature>
<keyword evidence="7 22" id="KW-0812">Transmembrane</keyword>
<evidence type="ECO:0000256" key="13">
    <source>
        <dbReference type="ARBA" id="ARBA00023316"/>
    </source>
</evidence>
<evidence type="ECO:0000256" key="22">
    <source>
        <dbReference type="SAM" id="Phobius"/>
    </source>
</evidence>
<evidence type="ECO:0000256" key="10">
    <source>
        <dbReference type="ARBA" id="ARBA00022989"/>
    </source>
</evidence>
<feature type="transmembrane region" description="Helical" evidence="22">
    <location>
        <begin position="165"/>
        <end position="180"/>
    </location>
</feature>
<feature type="transmembrane region" description="Helical" evidence="22">
    <location>
        <begin position="187"/>
        <end position="207"/>
    </location>
</feature>
<dbReference type="Pfam" id="PF01098">
    <property type="entry name" value="FTSW_RODA_SPOVE"/>
    <property type="match status" value="1"/>
</dbReference>
<evidence type="ECO:0000313" key="24">
    <source>
        <dbReference type="Proteomes" id="UP000831782"/>
    </source>
</evidence>
<evidence type="ECO:0000256" key="15">
    <source>
        <dbReference type="ARBA" id="ARBA00033270"/>
    </source>
</evidence>
<evidence type="ECO:0000256" key="12">
    <source>
        <dbReference type="ARBA" id="ARBA00023306"/>
    </source>
</evidence>
<keyword evidence="24" id="KW-1185">Reference proteome</keyword>
<keyword evidence="4" id="KW-0132">Cell division</keyword>
<evidence type="ECO:0000256" key="19">
    <source>
        <dbReference type="ARBA" id="ARBA00044770"/>
    </source>
</evidence>
<dbReference type="Proteomes" id="UP000831782">
    <property type="component" value="Chromosome"/>
</dbReference>
<name>A0ABY4F2D9_9BACI</name>
<evidence type="ECO:0000256" key="4">
    <source>
        <dbReference type="ARBA" id="ARBA00022618"/>
    </source>
</evidence>
<feature type="transmembrane region" description="Helical" evidence="22">
    <location>
        <begin position="106"/>
        <end position="130"/>
    </location>
</feature>
<dbReference type="PANTHER" id="PTHR30474:SF2">
    <property type="entry name" value="PEPTIDOGLYCAN GLYCOSYLTRANSFERASE FTSW-RELATED"/>
    <property type="match status" value="1"/>
</dbReference>
<keyword evidence="10 22" id="KW-1133">Transmembrane helix</keyword>
<dbReference type="PANTHER" id="PTHR30474">
    <property type="entry name" value="CELL CYCLE PROTEIN"/>
    <property type="match status" value="1"/>
</dbReference>
<evidence type="ECO:0000256" key="17">
    <source>
        <dbReference type="ARBA" id="ARBA00041185"/>
    </source>
</evidence>
<evidence type="ECO:0000313" key="23">
    <source>
        <dbReference type="EMBL" id="UOQ50401.1"/>
    </source>
</evidence>
<dbReference type="InterPro" id="IPR013437">
    <property type="entry name" value="FtsW"/>
</dbReference>
<feature type="transmembrane region" description="Helical" evidence="22">
    <location>
        <begin position="74"/>
        <end position="94"/>
    </location>
</feature>
<feature type="transmembrane region" description="Helical" evidence="22">
    <location>
        <begin position="142"/>
        <end position="159"/>
    </location>
</feature>
<evidence type="ECO:0000256" key="14">
    <source>
        <dbReference type="ARBA" id="ARBA00032370"/>
    </source>
</evidence>
<comment type="subcellular location">
    <subcellularLocation>
        <location evidence="1">Cell membrane</location>
        <topology evidence="1">Multi-pass membrane protein</topology>
    </subcellularLocation>
</comment>
<comment type="function">
    <text evidence="21">Peptidoglycan polymerase that is essential for cell division.</text>
</comment>
<reference evidence="23 24" key="1">
    <citation type="submission" date="2022-04" db="EMBL/GenBank/DDBJ databases">
        <title>Gracilibacillus sp. isolated from saltern.</title>
        <authorList>
            <person name="Won M."/>
            <person name="Lee C.-M."/>
            <person name="Woen H.-Y."/>
            <person name="Kwon S.-W."/>
        </authorList>
    </citation>
    <scope>NUCLEOTIDE SEQUENCE [LARGE SCALE GENOMIC DNA]</scope>
    <source>
        <strain evidence="23 24">SSWR10-1</strain>
    </source>
</reference>
<evidence type="ECO:0000256" key="3">
    <source>
        <dbReference type="ARBA" id="ARBA00022475"/>
    </source>
</evidence>
<feature type="transmembrane region" description="Helical" evidence="22">
    <location>
        <begin position="340"/>
        <end position="359"/>
    </location>
</feature>
<comment type="similarity">
    <text evidence="16">Belongs to the SEDS family. FtsW subfamily.</text>
</comment>
<evidence type="ECO:0000256" key="1">
    <source>
        <dbReference type="ARBA" id="ARBA00004651"/>
    </source>
</evidence>
<protein>
    <recommendedName>
        <fullName evidence="17">Probable peptidoglycan glycosyltransferase FtsW</fullName>
        <ecNumber evidence="19">2.4.99.28</ecNumber>
    </recommendedName>
    <alternativeName>
        <fullName evidence="18">Cell division protein FtsW</fullName>
    </alternativeName>
    <alternativeName>
        <fullName evidence="15">Cell wall polymerase</fullName>
    </alternativeName>
    <alternativeName>
        <fullName evidence="14">Peptidoglycan polymerase</fullName>
    </alternativeName>
</protein>
<evidence type="ECO:0000256" key="6">
    <source>
        <dbReference type="ARBA" id="ARBA00022679"/>
    </source>
</evidence>
<keyword evidence="8" id="KW-0133">Cell shape</keyword>
<keyword evidence="13" id="KW-0961">Cell wall biogenesis/degradation</keyword>
<feature type="transmembrane region" description="Helical" evidence="22">
    <location>
        <begin position="9"/>
        <end position="29"/>
    </location>
</feature>
<evidence type="ECO:0000256" key="9">
    <source>
        <dbReference type="ARBA" id="ARBA00022984"/>
    </source>
</evidence>
<gene>
    <name evidence="23" type="primary">ftsW</name>
    <name evidence="23" type="ORF">MUN88_10270</name>
</gene>
<comment type="catalytic activity">
    <reaction evidence="20">
        <text>[GlcNAc-(1-&gt;4)-Mur2Ac(oyl-L-Ala-gamma-D-Glu-L-Lys-D-Ala-D-Ala)](n)-di-trans,octa-cis-undecaprenyl diphosphate + beta-D-GlcNAc-(1-&gt;4)-Mur2Ac(oyl-L-Ala-gamma-D-Glu-L-Lys-D-Ala-D-Ala)-di-trans,octa-cis-undecaprenyl diphosphate = [GlcNAc-(1-&gt;4)-Mur2Ac(oyl-L-Ala-gamma-D-Glu-L-Lys-D-Ala-D-Ala)](n+1)-di-trans,octa-cis-undecaprenyl diphosphate + di-trans,octa-cis-undecaprenyl diphosphate + H(+)</text>
        <dbReference type="Rhea" id="RHEA:23708"/>
        <dbReference type="Rhea" id="RHEA-COMP:9602"/>
        <dbReference type="Rhea" id="RHEA-COMP:9603"/>
        <dbReference type="ChEBI" id="CHEBI:15378"/>
        <dbReference type="ChEBI" id="CHEBI:58405"/>
        <dbReference type="ChEBI" id="CHEBI:60033"/>
        <dbReference type="ChEBI" id="CHEBI:78435"/>
        <dbReference type="EC" id="2.4.99.28"/>
    </reaction>
</comment>
<keyword evidence="5" id="KW-0328">Glycosyltransferase</keyword>
<evidence type="ECO:0000256" key="2">
    <source>
        <dbReference type="ARBA" id="ARBA00004752"/>
    </source>
</evidence>
<dbReference type="NCBIfam" id="TIGR02614">
    <property type="entry name" value="ftsW"/>
    <property type="match status" value="1"/>
</dbReference>
<evidence type="ECO:0000256" key="16">
    <source>
        <dbReference type="ARBA" id="ARBA00038053"/>
    </source>
</evidence>
<feature type="transmembrane region" description="Helical" evidence="22">
    <location>
        <begin position="49"/>
        <end position="67"/>
    </location>
</feature>
<dbReference type="InterPro" id="IPR001182">
    <property type="entry name" value="FtsW/RodA"/>
</dbReference>
<keyword evidence="6" id="KW-0808">Transferase</keyword>
<organism evidence="23 24">
    <name type="scientific">Gracilibacillus caseinilyticus</name>
    <dbReference type="NCBI Taxonomy" id="2932256"/>
    <lineage>
        <taxon>Bacteria</taxon>
        <taxon>Bacillati</taxon>
        <taxon>Bacillota</taxon>
        <taxon>Bacilli</taxon>
        <taxon>Bacillales</taxon>
        <taxon>Bacillaceae</taxon>
        <taxon>Gracilibacillus</taxon>
    </lineage>
</organism>
<dbReference type="EC" id="2.4.99.28" evidence="19"/>
<keyword evidence="9" id="KW-0573">Peptidoglycan synthesis</keyword>
<proteinExistence type="inferred from homology"/>
<accession>A0ABY4F2D9</accession>
<evidence type="ECO:0000256" key="21">
    <source>
        <dbReference type="ARBA" id="ARBA00049966"/>
    </source>
</evidence>
<evidence type="ECO:0000256" key="8">
    <source>
        <dbReference type="ARBA" id="ARBA00022960"/>
    </source>
</evidence>
<evidence type="ECO:0000256" key="7">
    <source>
        <dbReference type="ARBA" id="ARBA00022692"/>
    </source>
</evidence>
<keyword evidence="3" id="KW-1003">Cell membrane</keyword>
<sequence>MQYLKRMDLTLLIAVVLFIFFGVTMVYSASSPYALIRFDNAEYYFHRQLYWALLGLLFLIPTIVLPYKLYGKLVSALTILTILLLVLVLIPQIGVERNYSSRWLSIGGILLQPVEITKLTILIYFSYFYSKNEEEINNVKKGLLPPLIILAIVFCLIISQPDLGSATLIIFSCGIILFFTEIRLRYLILLMCFALLGFSCFALMAPYRLMRITSFLAPFEDMDGAGYQLVNSYISIHSGGVTGLGLGQSVQKHGYLPEAHTDFIMSIIAEELGFIGVLLVLGFYFFFFVKGIRIGMRAKNNFGKLLAVGITLQIVTQAFINLGAVSGTLPITGIPLPFLSYGGSSLLISIVSVGILLNISCFRRI</sequence>